<sequence>MIYPSIKSLLEKVDNKYSLVAMTAKRARQLIDGQKPLVDINCENPVTIATNEISAGLIRPQTDEED</sequence>
<evidence type="ECO:0000313" key="11">
    <source>
        <dbReference type="EMBL" id="SJZ35535.1"/>
    </source>
</evidence>
<dbReference type="EC" id="2.7.7.6" evidence="2 10"/>
<evidence type="ECO:0000256" key="7">
    <source>
        <dbReference type="ARBA" id="ARBA00023163"/>
    </source>
</evidence>
<dbReference type="Gene3D" id="3.90.940.10">
    <property type="match status" value="1"/>
</dbReference>
<accession>A0A1T4JZS8</accession>
<keyword evidence="6 10" id="KW-0548">Nucleotidyltransferase</keyword>
<evidence type="ECO:0000313" key="12">
    <source>
        <dbReference type="Proteomes" id="UP000196365"/>
    </source>
</evidence>
<comment type="catalytic activity">
    <reaction evidence="9 10">
        <text>RNA(n) + a ribonucleoside 5'-triphosphate = RNA(n+1) + diphosphate</text>
        <dbReference type="Rhea" id="RHEA:21248"/>
        <dbReference type="Rhea" id="RHEA-COMP:14527"/>
        <dbReference type="Rhea" id="RHEA-COMP:17342"/>
        <dbReference type="ChEBI" id="CHEBI:33019"/>
        <dbReference type="ChEBI" id="CHEBI:61557"/>
        <dbReference type="ChEBI" id="CHEBI:140395"/>
        <dbReference type="EC" id="2.7.7.6"/>
    </reaction>
</comment>
<gene>
    <name evidence="10" type="primary">rpoZ</name>
    <name evidence="11" type="ORF">SAMN02745973_00234</name>
</gene>
<evidence type="ECO:0000256" key="4">
    <source>
        <dbReference type="ARBA" id="ARBA00022478"/>
    </source>
</evidence>
<comment type="similarity">
    <text evidence="1 10">Belongs to the RNA polymerase subunit omega family.</text>
</comment>
<organism evidence="11 12">
    <name type="scientific">Garciella nitratireducens DSM 15102</name>
    <dbReference type="NCBI Taxonomy" id="1121911"/>
    <lineage>
        <taxon>Bacteria</taxon>
        <taxon>Bacillati</taxon>
        <taxon>Bacillota</taxon>
        <taxon>Clostridia</taxon>
        <taxon>Eubacteriales</taxon>
        <taxon>Eubacteriaceae</taxon>
        <taxon>Garciella</taxon>
    </lineage>
</organism>
<dbReference type="OrthoDB" id="9815459at2"/>
<dbReference type="SMART" id="SM01409">
    <property type="entry name" value="RNA_pol_Rpb6"/>
    <property type="match status" value="1"/>
</dbReference>
<name>A0A1T4JZS8_9FIRM</name>
<dbReference type="GO" id="GO:0003677">
    <property type="term" value="F:DNA binding"/>
    <property type="evidence" value="ECO:0007669"/>
    <property type="project" value="UniProtKB-UniRule"/>
</dbReference>
<dbReference type="HAMAP" id="MF_00366">
    <property type="entry name" value="RNApol_bact_RpoZ"/>
    <property type="match status" value="1"/>
</dbReference>
<dbReference type="PANTHER" id="PTHR34476:SF1">
    <property type="entry name" value="DNA-DIRECTED RNA POLYMERASE SUBUNIT OMEGA"/>
    <property type="match status" value="1"/>
</dbReference>
<reference evidence="11 12" key="1">
    <citation type="submission" date="2017-02" db="EMBL/GenBank/DDBJ databases">
        <authorList>
            <person name="Peterson S.W."/>
        </authorList>
    </citation>
    <scope>NUCLEOTIDE SEQUENCE [LARGE SCALE GENOMIC DNA]</scope>
    <source>
        <strain evidence="11 12">DSM 15102</strain>
    </source>
</reference>
<keyword evidence="4 10" id="KW-0240">DNA-directed RNA polymerase</keyword>
<comment type="function">
    <text evidence="10">Promotes RNA polymerase assembly. Latches the N- and C-terminal regions of the beta' subunit thereby facilitating its interaction with the beta and alpha subunits.</text>
</comment>
<proteinExistence type="inferred from homology"/>
<dbReference type="PANTHER" id="PTHR34476">
    <property type="entry name" value="DNA-DIRECTED RNA POLYMERASE SUBUNIT OMEGA"/>
    <property type="match status" value="1"/>
</dbReference>
<protein>
    <recommendedName>
        <fullName evidence="3 10">DNA-directed RNA polymerase subunit omega</fullName>
        <shortName evidence="10">RNAP omega subunit</shortName>
        <ecNumber evidence="2 10">2.7.7.6</ecNumber>
    </recommendedName>
    <alternativeName>
        <fullName evidence="10">RNA polymerase omega subunit</fullName>
    </alternativeName>
    <alternativeName>
        <fullName evidence="8 10">Transcriptase subunit omega</fullName>
    </alternativeName>
</protein>
<evidence type="ECO:0000256" key="10">
    <source>
        <dbReference type="HAMAP-Rule" id="MF_00366"/>
    </source>
</evidence>
<dbReference type="GO" id="GO:0000428">
    <property type="term" value="C:DNA-directed RNA polymerase complex"/>
    <property type="evidence" value="ECO:0007669"/>
    <property type="project" value="UniProtKB-KW"/>
</dbReference>
<dbReference type="InterPro" id="IPR036161">
    <property type="entry name" value="RPB6/omega-like_sf"/>
</dbReference>
<evidence type="ECO:0000256" key="8">
    <source>
        <dbReference type="ARBA" id="ARBA00029924"/>
    </source>
</evidence>
<dbReference type="Proteomes" id="UP000196365">
    <property type="component" value="Unassembled WGS sequence"/>
</dbReference>
<dbReference type="Pfam" id="PF01192">
    <property type="entry name" value="RNA_pol_Rpb6"/>
    <property type="match status" value="1"/>
</dbReference>
<dbReference type="GO" id="GO:0003899">
    <property type="term" value="F:DNA-directed RNA polymerase activity"/>
    <property type="evidence" value="ECO:0007669"/>
    <property type="project" value="UniProtKB-UniRule"/>
</dbReference>
<dbReference type="InterPro" id="IPR006110">
    <property type="entry name" value="Pol_omega/Rpo6/RPB6"/>
</dbReference>
<evidence type="ECO:0000256" key="5">
    <source>
        <dbReference type="ARBA" id="ARBA00022679"/>
    </source>
</evidence>
<evidence type="ECO:0000256" key="3">
    <source>
        <dbReference type="ARBA" id="ARBA00013725"/>
    </source>
</evidence>
<evidence type="ECO:0000256" key="9">
    <source>
        <dbReference type="ARBA" id="ARBA00048552"/>
    </source>
</evidence>
<dbReference type="AlphaFoldDB" id="A0A1T4JZS8"/>
<keyword evidence="5 10" id="KW-0808">Transferase</keyword>
<dbReference type="InterPro" id="IPR003716">
    <property type="entry name" value="DNA-dir_RNA_pol_omega"/>
</dbReference>
<evidence type="ECO:0000256" key="6">
    <source>
        <dbReference type="ARBA" id="ARBA00022695"/>
    </source>
</evidence>
<dbReference type="EMBL" id="FUWV01000001">
    <property type="protein sequence ID" value="SJZ35535.1"/>
    <property type="molecule type" value="Genomic_DNA"/>
</dbReference>
<comment type="subunit">
    <text evidence="10">The RNAP catalytic core consists of 2 alpha, 1 beta, 1 beta' and 1 omega subunit. When a sigma factor is associated with the core the holoenzyme is formed, which can initiate transcription.</text>
</comment>
<evidence type="ECO:0000256" key="2">
    <source>
        <dbReference type="ARBA" id="ARBA00012418"/>
    </source>
</evidence>
<keyword evidence="12" id="KW-1185">Reference proteome</keyword>
<dbReference type="SUPFAM" id="SSF63562">
    <property type="entry name" value="RPB6/omega subunit-like"/>
    <property type="match status" value="1"/>
</dbReference>
<evidence type="ECO:0000256" key="1">
    <source>
        <dbReference type="ARBA" id="ARBA00006711"/>
    </source>
</evidence>
<dbReference type="RefSeq" id="WP_087677677.1">
    <property type="nucleotide sequence ID" value="NZ_FUWV01000001.1"/>
</dbReference>
<dbReference type="NCBIfam" id="TIGR00690">
    <property type="entry name" value="rpoZ"/>
    <property type="match status" value="1"/>
</dbReference>
<keyword evidence="7 10" id="KW-0804">Transcription</keyword>
<dbReference type="GO" id="GO:0006351">
    <property type="term" value="P:DNA-templated transcription"/>
    <property type="evidence" value="ECO:0007669"/>
    <property type="project" value="UniProtKB-UniRule"/>
</dbReference>